<dbReference type="EMBL" id="JAHQIW010002158">
    <property type="protein sequence ID" value="KAJ1354696.1"/>
    <property type="molecule type" value="Genomic_DNA"/>
</dbReference>
<evidence type="ECO:0000313" key="1">
    <source>
        <dbReference type="EMBL" id="KAJ1354696.1"/>
    </source>
</evidence>
<accession>A0AAD5MSG1</accession>
<gene>
    <name evidence="1" type="ORF">KIN20_011697</name>
</gene>
<sequence>MKDKLLLKVRRKIRLIAVAPLSKVLFTDGHQRDAGGLHKRKRQYQRYQLSPANFHVRSGALEYLALWRWLTYASAGVGSCAFGLLNDCHMSRAVSRLLGQGHLAVKLAGYQPNKLLRVVHTGRKSRSYPLHQRDALETALIRLRHEVTVKA</sequence>
<comment type="caution">
    <text evidence="1">The sequence shown here is derived from an EMBL/GenBank/DDBJ whole genome shotgun (WGS) entry which is preliminary data.</text>
</comment>
<proteinExistence type="predicted"/>
<evidence type="ECO:0000313" key="2">
    <source>
        <dbReference type="Proteomes" id="UP001196413"/>
    </source>
</evidence>
<name>A0AAD5MSG1_PARTN</name>
<protein>
    <submittedName>
        <fullName evidence="1">Uncharacterized protein</fullName>
    </submittedName>
</protein>
<reference evidence="1" key="1">
    <citation type="submission" date="2021-06" db="EMBL/GenBank/DDBJ databases">
        <title>Parelaphostrongylus tenuis whole genome reference sequence.</title>
        <authorList>
            <person name="Garwood T.J."/>
            <person name="Larsen P.A."/>
            <person name="Fountain-Jones N.M."/>
            <person name="Garbe J.R."/>
            <person name="Macchietto M.G."/>
            <person name="Kania S.A."/>
            <person name="Gerhold R.W."/>
            <person name="Richards J.E."/>
            <person name="Wolf T.M."/>
        </authorList>
    </citation>
    <scope>NUCLEOTIDE SEQUENCE</scope>
    <source>
        <strain evidence="1">MNPRO001-30</strain>
        <tissue evidence="1">Meninges</tissue>
    </source>
</reference>
<dbReference type="AlphaFoldDB" id="A0AAD5MSG1"/>
<dbReference type="Proteomes" id="UP001196413">
    <property type="component" value="Unassembled WGS sequence"/>
</dbReference>
<keyword evidence="2" id="KW-1185">Reference proteome</keyword>
<organism evidence="1 2">
    <name type="scientific">Parelaphostrongylus tenuis</name>
    <name type="common">Meningeal worm</name>
    <dbReference type="NCBI Taxonomy" id="148309"/>
    <lineage>
        <taxon>Eukaryota</taxon>
        <taxon>Metazoa</taxon>
        <taxon>Ecdysozoa</taxon>
        <taxon>Nematoda</taxon>
        <taxon>Chromadorea</taxon>
        <taxon>Rhabditida</taxon>
        <taxon>Rhabditina</taxon>
        <taxon>Rhabditomorpha</taxon>
        <taxon>Strongyloidea</taxon>
        <taxon>Metastrongylidae</taxon>
        <taxon>Parelaphostrongylus</taxon>
    </lineage>
</organism>